<feature type="domain" description="C2H2-type" evidence="7">
    <location>
        <begin position="236"/>
        <end position="263"/>
    </location>
</feature>
<feature type="domain" description="C2H2-type" evidence="7">
    <location>
        <begin position="264"/>
        <end position="292"/>
    </location>
</feature>
<evidence type="ECO:0000259" key="7">
    <source>
        <dbReference type="PROSITE" id="PS50157"/>
    </source>
</evidence>
<proteinExistence type="predicted"/>
<gene>
    <name evidence="8" type="ORF">WMSIL1_LOCUS15085</name>
</gene>
<accession>A0A564ZE12</accession>
<dbReference type="SUPFAM" id="SSF57667">
    <property type="entry name" value="beta-beta-alpha zinc fingers"/>
    <property type="match status" value="1"/>
</dbReference>
<reference evidence="8 9" key="1">
    <citation type="submission" date="2019-07" db="EMBL/GenBank/DDBJ databases">
        <authorList>
            <person name="Jastrzebski P J."/>
            <person name="Paukszto L."/>
            <person name="Jastrzebski P J."/>
        </authorList>
    </citation>
    <scope>NUCLEOTIDE SEQUENCE [LARGE SCALE GENOMIC DNA]</scope>
    <source>
        <strain evidence="8 9">WMS-il1</strain>
    </source>
</reference>
<dbReference type="EMBL" id="CABIJS010000719">
    <property type="protein sequence ID" value="VUZ57599.1"/>
    <property type="molecule type" value="Genomic_DNA"/>
</dbReference>
<keyword evidence="3 5" id="KW-0863">Zinc-finger</keyword>
<evidence type="ECO:0000256" key="3">
    <source>
        <dbReference type="ARBA" id="ARBA00022771"/>
    </source>
</evidence>
<feature type="region of interest" description="Disordered" evidence="6">
    <location>
        <begin position="310"/>
        <end position="335"/>
    </location>
</feature>
<protein>
    <recommendedName>
        <fullName evidence="7">C2H2-type domain-containing protein</fullName>
    </recommendedName>
</protein>
<dbReference type="Pfam" id="PF00096">
    <property type="entry name" value="zf-C2H2"/>
    <property type="match status" value="1"/>
</dbReference>
<keyword evidence="2" id="KW-0677">Repeat</keyword>
<evidence type="ECO:0000256" key="6">
    <source>
        <dbReference type="SAM" id="MobiDB-lite"/>
    </source>
</evidence>
<evidence type="ECO:0000256" key="5">
    <source>
        <dbReference type="PROSITE-ProRule" id="PRU00042"/>
    </source>
</evidence>
<dbReference type="AlphaFoldDB" id="A0A564ZE12"/>
<keyword evidence="4" id="KW-0862">Zinc</keyword>
<evidence type="ECO:0000313" key="9">
    <source>
        <dbReference type="Proteomes" id="UP000321570"/>
    </source>
</evidence>
<dbReference type="PROSITE" id="PS00028">
    <property type="entry name" value="ZINC_FINGER_C2H2_1"/>
    <property type="match status" value="2"/>
</dbReference>
<dbReference type="PROSITE" id="PS50157">
    <property type="entry name" value="ZINC_FINGER_C2H2_2"/>
    <property type="match status" value="2"/>
</dbReference>
<sequence length="335" mass="37629">MQNMNVSELQEMSARGGTSTASSIASLQQLTTVPDSSSMLNILSDPITQIFLQMMQQCHQQMLQPQANKQVVFPESKELESIIRRTIRDHLPNKNSKIVVQGELMITVDSGAPVTMKINTSSLLASKRKSYIPVRILQAVSPLPDSMSMESEALDLSSPGSITSMESSPVSPLKRDFTSKLNSLYENLDSHGKMASAPKRRFTGGRKNVFCNQCSEMEFSSLQQLEEHTMQVHGCYRCHICSHTFTQRSNLQRHALKHVGFKPLRCRICLQGYYRKDHLMKHIEVNHPTVNPRENIHVFLSSSQSLDYLNTNKPTVNHSPPLSSTTVEEQNSSLI</sequence>
<evidence type="ECO:0000256" key="2">
    <source>
        <dbReference type="ARBA" id="ARBA00022737"/>
    </source>
</evidence>
<dbReference type="PANTHER" id="PTHR24379">
    <property type="entry name" value="KRAB AND ZINC FINGER DOMAIN-CONTAINING"/>
    <property type="match status" value="1"/>
</dbReference>
<name>A0A564ZE12_HYMDI</name>
<evidence type="ECO:0000256" key="1">
    <source>
        <dbReference type="ARBA" id="ARBA00022723"/>
    </source>
</evidence>
<evidence type="ECO:0000256" key="4">
    <source>
        <dbReference type="ARBA" id="ARBA00022833"/>
    </source>
</evidence>
<keyword evidence="9" id="KW-1185">Reference proteome</keyword>
<organism evidence="8 9">
    <name type="scientific">Hymenolepis diminuta</name>
    <name type="common">Rat tapeworm</name>
    <dbReference type="NCBI Taxonomy" id="6216"/>
    <lineage>
        <taxon>Eukaryota</taxon>
        <taxon>Metazoa</taxon>
        <taxon>Spiralia</taxon>
        <taxon>Lophotrochozoa</taxon>
        <taxon>Platyhelminthes</taxon>
        <taxon>Cestoda</taxon>
        <taxon>Eucestoda</taxon>
        <taxon>Cyclophyllidea</taxon>
        <taxon>Hymenolepididae</taxon>
        <taxon>Hymenolepis</taxon>
    </lineage>
</organism>
<dbReference type="Proteomes" id="UP000321570">
    <property type="component" value="Unassembled WGS sequence"/>
</dbReference>
<dbReference type="Gene3D" id="3.30.160.60">
    <property type="entry name" value="Classic Zinc Finger"/>
    <property type="match status" value="1"/>
</dbReference>
<dbReference type="PANTHER" id="PTHR24379:SF121">
    <property type="entry name" value="C2H2-TYPE DOMAIN-CONTAINING PROTEIN"/>
    <property type="match status" value="1"/>
</dbReference>
<keyword evidence="1" id="KW-0479">Metal-binding</keyword>
<dbReference type="InterPro" id="IPR013087">
    <property type="entry name" value="Znf_C2H2_type"/>
</dbReference>
<dbReference type="GO" id="GO:0008270">
    <property type="term" value="F:zinc ion binding"/>
    <property type="evidence" value="ECO:0007669"/>
    <property type="project" value="UniProtKB-KW"/>
</dbReference>
<dbReference type="SMART" id="SM00355">
    <property type="entry name" value="ZnF_C2H2"/>
    <property type="match status" value="3"/>
</dbReference>
<dbReference type="InterPro" id="IPR036236">
    <property type="entry name" value="Znf_C2H2_sf"/>
</dbReference>
<evidence type="ECO:0000313" key="8">
    <source>
        <dbReference type="EMBL" id="VUZ57599.1"/>
    </source>
</evidence>